<dbReference type="InterPro" id="IPR015422">
    <property type="entry name" value="PyrdxlP-dep_Trfase_small"/>
</dbReference>
<dbReference type="EMBL" id="MEHA01000020">
    <property type="protein sequence ID" value="ODR47488.1"/>
    <property type="molecule type" value="Genomic_DNA"/>
</dbReference>
<accession>A0A1E3UCF9</accession>
<dbReference type="Pfam" id="PF00392">
    <property type="entry name" value="GntR"/>
    <property type="match status" value="1"/>
</dbReference>
<dbReference type="Gene3D" id="1.10.10.10">
    <property type="entry name" value="Winged helix-like DNA-binding domain superfamily/Winged helix DNA-binding domain"/>
    <property type="match status" value="1"/>
</dbReference>
<evidence type="ECO:0000256" key="1">
    <source>
        <dbReference type="ARBA" id="ARBA00005384"/>
    </source>
</evidence>
<keyword evidence="5" id="KW-0804">Transcription</keyword>
<evidence type="ECO:0000256" key="4">
    <source>
        <dbReference type="ARBA" id="ARBA00023125"/>
    </source>
</evidence>
<dbReference type="CDD" id="cd07377">
    <property type="entry name" value="WHTH_GntR"/>
    <property type="match status" value="1"/>
</dbReference>
<feature type="domain" description="HTH gntR-type" evidence="6">
    <location>
        <begin position="22"/>
        <end position="90"/>
    </location>
</feature>
<dbReference type="InterPro" id="IPR015421">
    <property type="entry name" value="PyrdxlP-dep_Trfase_major"/>
</dbReference>
<dbReference type="PANTHER" id="PTHR46577">
    <property type="entry name" value="HTH-TYPE TRANSCRIPTIONAL REGULATORY PROTEIN GABR"/>
    <property type="match status" value="1"/>
</dbReference>
<dbReference type="InterPro" id="IPR036388">
    <property type="entry name" value="WH-like_DNA-bd_sf"/>
</dbReference>
<dbReference type="InterPro" id="IPR004839">
    <property type="entry name" value="Aminotransferase_I/II_large"/>
</dbReference>
<dbReference type="AlphaFoldDB" id="A0A1E3UCF9"/>
<dbReference type="GO" id="GO:0003824">
    <property type="term" value="F:catalytic activity"/>
    <property type="evidence" value="ECO:0007669"/>
    <property type="project" value="UniProtKB-ARBA"/>
</dbReference>
<evidence type="ECO:0000259" key="6">
    <source>
        <dbReference type="PROSITE" id="PS50949"/>
    </source>
</evidence>
<dbReference type="GO" id="GO:0003677">
    <property type="term" value="F:DNA binding"/>
    <property type="evidence" value="ECO:0007669"/>
    <property type="project" value="UniProtKB-KW"/>
</dbReference>
<dbReference type="GO" id="GO:0003700">
    <property type="term" value="F:DNA-binding transcription factor activity"/>
    <property type="evidence" value="ECO:0007669"/>
    <property type="project" value="InterPro"/>
</dbReference>
<dbReference type="Gene3D" id="3.90.1150.10">
    <property type="entry name" value="Aspartate Aminotransferase, domain 1"/>
    <property type="match status" value="1"/>
</dbReference>
<dbReference type="OrthoDB" id="9799482at2"/>
<dbReference type="SUPFAM" id="SSF46785">
    <property type="entry name" value="Winged helix' DNA-binding domain"/>
    <property type="match status" value="1"/>
</dbReference>
<keyword evidence="4" id="KW-0238">DNA-binding</keyword>
<reference evidence="7 8" key="1">
    <citation type="submission" date="2016-08" db="EMBL/GenBank/DDBJ databases">
        <authorList>
            <person name="Seilhamer J.J."/>
        </authorList>
    </citation>
    <scope>NUCLEOTIDE SEQUENCE [LARGE SCALE GENOMIC DNA]</scope>
    <source>
        <strain evidence="7 8">NML150140-1</strain>
    </source>
</reference>
<dbReference type="GO" id="GO:0030170">
    <property type="term" value="F:pyridoxal phosphate binding"/>
    <property type="evidence" value="ECO:0007669"/>
    <property type="project" value="InterPro"/>
</dbReference>
<dbReference type="Gene3D" id="3.40.640.10">
    <property type="entry name" value="Type I PLP-dependent aspartate aminotransferase-like (Major domain)"/>
    <property type="match status" value="1"/>
</dbReference>
<dbReference type="Pfam" id="PF00155">
    <property type="entry name" value="Aminotran_1_2"/>
    <property type="match status" value="1"/>
</dbReference>
<keyword evidence="2" id="KW-0663">Pyridoxal phosphate</keyword>
<keyword evidence="3" id="KW-0805">Transcription regulation</keyword>
<dbReference type="InterPro" id="IPR015424">
    <property type="entry name" value="PyrdxlP-dep_Trfase"/>
</dbReference>
<name>A0A1E3UCF9_9FIRM</name>
<comment type="caution">
    <text evidence="7">The sequence shown here is derived from an EMBL/GenBank/DDBJ whole genome shotgun (WGS) entry which is preliminary data.</text>
</comment>
<dbReference type="PROSITE" id="PS50949">
    <property type="entry name" value="HTH_GNTR"/>
    <property type="match status" value="1"/>
</dbReference>
<evidence type="ECO:0000313" key="8">
    <source>
        <dbReference type="Proteomes" id="UP000094271"/>
    </source>
</evidence>
<gene>
    <name evidence="7" type="ORF">BEI59_22720</name>
</gene>
<comment type="similarity">
    <text evidence="1">In the C-terminal section; belongs to the class-I pyridoxal-phosphate-dependent aminotransferase family.</text>
</comment>
<sequence length="469" mass="52331">MPVNSFEDYPLTWKPSKALLKFPMYISLSELLEQDILSGRLPPKTKLPPQRELADFLDVNLSTITRAFKLCETKGLIYAAVGSGTYVSPNAALPNPDTQEEAEYIDLGPIKPYYQFNSIVADTARAILQGPKSEKLFEFSFTLGTAHHKQVAQKWLAEFQINAAMEDIILTSGTQNALAIALLSLFRAGDKIATDTYTYSNFITLAKQLNIQLIPIEADGQGMLPDALEKQRKLHEIKGIYLMPSCTNPTGITMPSERRKAISQIISSQDMVLIEDDTYGFIADDKIPPMATMIPAHTIYLHGISKSLSAGLRIAYLVFPHRFQKTFLNTANNINLKIPLLNAEIASELIAGGAAREIIDKKCMLSEERGRLYTRYFPEQPPTNPYSFFRWLPLPAGCNGYNFEVQAKNHGVKVLCSDRFAVGNTAQFAAIRLATCSPRTMADLENGLQIIQTLIKENQTVIQREEFII</sequence>
<dbReference type="InterPro" id="IPR000524">
    <property type="entry name" value="Tscrpt_reg_HTH_GntR"/>
</dbReference>
<protein>
    <submittedName>
        <fullName evidence="7">GntR family transcriptional regulator</fullName>
    </submittedName>
</protein>
<dbReference type="SUPFAM" id="SSF53383">
    <property type="entry name" value="PLP-dependent transferases"/>
    <property type="match status" value="1"/>
</dbReference>
<dbReference type="Proteomes" id="UP000094271">
    <property type="component" value="Unassembled WGS sequence"/>
</dbReference>
<evidence type="ECO:0000256" key="2">
    <source>
        <dbReference type="ARBA" id="ARBA00022898"/>
    </source>
</evidence>
<proteinExistence type="inferred from homology"/>
<dbReference type="InterPro" id="IPR051446">
    <property type="entry name" value="HTH_trans_reg/aminotransferase"/>
</dbReference>
<dbReference type="PANTHER" id="PTHR46577:SF1">
    <property type="entry name" value="HTH-TYPE TRANSCRIPTIONAL REGULATORY PROTEIN GABR"/>
    <property type="match status" value="1"/>
</dbReference>
<evidence type="ECO:0000256" key="3">
    <source>
        <dbReference type="ARBA" id="ARBA00023015"/>
    </source>
</evidence>
<dbReference type="SMART" id="SM00345">
    <property type="entry name" value="HTH_GNTR"/>
    <property type="match status" value="1"/>
</dbReference>
<evidence type="ECO:0000313" key="7">
    <source>
        <dbReference type="EMBL" id="ODR47488.1"/>
    </source>
</evidence>
<evidence type="ECO:0000256" key="5">
    <source>
        <dbReference type="ARBA" id="ARBA00023163"/>
    </source>
</evidence>
<dbReference type="RefSeq" id="WP_069431953.1">
    <property type="nucleotide sequence ID" value="NZ_MEHA01000020.1"/>
</dbReference>
<dbReference type="InterPro" id="IPR036390">
    <property type="entry name" value="WH_DNA-bd_sf"/>
</dbReference>
<organism evidence="7 8">
    <name type="scientific">Eisenbergiella tayi</name>
    <dbReference type="NCBI Taxonomy" id="1432052"/>
    <lineage>
        <taxon>Bacteria</taxon>
        <taxon>Bacillati</taxon>
        <taxon>Bacillota</taxon>
        <taxon>Clostridia</taxon>
        <taxon>Lachnospirales</taxon>
        <taxon>Lachnospiraceae</taxon>
        <taxon>Eisenbergiella</taxon>
    </lineage>
</organism>
<dbReference type="CDD" id="cd00609">
    <property type="entry name" value="AAT_like"/>
    <property type="match status" value="1"/>
</dbReference>